<proteinExistence type="predicted"/>
<keyword evidence="7" id="KW-1185">Reference proteome</keyword>
<comment type="caution">
    <text evidence="6">The sequence shown here is derived from an EMBL/GenBank/DDBJ whole genome shotgun (WGS) entry which is preliminary data.</text>
</comment>
<dbReference type="PANTHER" id="PTHR28234">
    <property type="entry name" value="NUCLEAR CONTROL OF ATPASE PROTEIN 2"/>
    <property type="match status" value="1"/>
</dbReference>
<evidence type="ECO:0000313" key="7">
    <source>
        <dbReference type="Proteomes" id="UP001385951"/>
    </source>
</evidence>
<evidence type="ECO:0000256" key="1">
    <source>
        <dbReference type="ARBA" id="ARBA00004225"/>
    </source>
</evidence>
<dbReference type="PANTHER" id="PTHR28234:SF1">
    <property type="entry name" value="NUCLEAR CONTROL OF ATPASE PROTEIN 2"/>
    <property type="match status" value="1"/>
</dbReference>
<keyword evidence="5" id="KW-0472">Membrane</keyword>
<accession>A0AAW0FSU2</accession>
<evidence type="ECO:0000313" key="6">
    <source>
        <dbReference type="EMBL" id="KAK7679780.1"/>
    </source>
</evidence>
<dbReference type="Proteomes" id="UP001385951">
    <property type="component" value="Unassembled WGS sequence"/>
</dbReference>
<protein>
    <recommendedName>
        <fullName evidence="8">DNA-directed RNA polymerase</fullName>
    </recommendedName>
</protein>
<dbReference type="Pfam" id="PF08637">
    <property type="entry name" value="NCA2"/>
    <property type="match status" value="2"/>
</dbReference>
<dbReference type="EMBL" id="JASBNA010000055">
    <property type="protein sequence ID" value="KAK7679780.1"/>
    <property type="molecule type" value="Genomic_DNA"/>
</dbReference>
<evidence type="ECO:0000256" key="2">
    <source>
        <dbReference type="ARBA" id="ARBA00022692"/>
    </source>
</evidence>
<sequence>MVIDYAVDYNKTDESDELKLQIHNAVNQGDLTILMSNYEQDLKNPIKSLVKGSLVRALLIQIQKTKVDGGLAINGIDKLLKSQQLVFGRNERGLIINGENVKFICLKSLNNIEKLIIKKDDNLIDDGKIFIEIINLIIQSKKVIPKQLKSEWISDLNALNEDATSTDDKLKNINRIWNLYGAYFR</sequence>
<dbReference type="InterPro" id="IPR013946">
    <property type="entry name" value="NCA2-like"/>
</dbReference>
<reference evidence="6 7" key="1">
    <citation type="submission" date="2022-09" db="EMBL/GenBank/DDBJ databases">
        <authorList>
            <person name="Palmer J.M."/>
        </authorList>
    </citation>
    <scope>NUCLEOTIDE SEQUENCE [LARGE SCALE GENOMIC DNA]</scope>
    <source>
        <strain evidence="6 7">DSM 7382</strain>
    </source>
</reference>
<keyword evidence="2" id="KW-0812">Transmembrane</keyword>
<evidence type="ECO:0000256" key="3">
    <source>
        <dbReference type="ARBA" id="ARBA00022989"/>
    </source>
</evidence>
<comment type="subcellular location">
    <subcellularLocation>
        <location evidence="1">Mitochondrion membrane</location>
        <topology evidence="1">Multi-pass membrane protein</topology>
    </subcellularLocation>
</comment>
<keyword evidence="3" id="KW-1133">Transmembrane helix</keyword>
<dbReference type="GO" id="GO:0005741">
    <property type="term" value="C:mitochondrial outer membrane"/>
    <property type="evidence" value="ECO:0007669"/>
    <property type="project" value="TreeGrafter"/>
</dbReference>
<dbReference type="AlphaFoldDB" id="A0AAW0FSU2"/>
<evidence type="ECO:0008006" key="8">
    <source>
        <dbReference type="Google" id="ProtNLM"/>
    </source>
</evidence>
<gene>
    <name evidence="6" type="ORF">QCA50_017102</name>
</gene>
<organism evidence="6 7">
    <name type="scientific">Cerrena zonata</name>
    <dbReference type="NCBI Taxonomy" id="2478898"/>
    <lineage>
        <taxon>Eukaryota</taxon>
        <taxon>Fungi</taxon>
        <taxon>Dikarya</taxon>
        <taxon>Basidiomycota</taxon>
        <taxon>Agaricomycotina</taxon>
        <taxon>Agaricomycetes</taxon>
        <taxon>Polyporales</taxon>
        <taxon>Cerrenaceae</taxon>
        <taxon>Cerrena</taxon>
    </lineage>
</organism>
<evidence type="ECO:0000256" key="5">
    <source>
        <dbReference type="ARBA" id="ARBA00023136"/>
    </source>
</evidence>
<evidence type="ECO:0000256" key="4">
    <source>
        <dbReference type="ARBA" id="ARBA00023128"/>
    </source>
</evidence>
<name>A0AAW0FSU2_9APHY</name>
<keyword evidence="4" id="KW-0496">Mitochondrion</keyword>